<keyword evidence="5" id="KW-0547">Nucleotide-binding</keyword>
<keyword evidence="4 10" id="KW-0812">Transmembrane</keyword>
<keyword evidence="8 10" id="KW-1133">Transmembrane helix</keyword>
<feature type="transmembrane region" description="Helical" evidence="10">
    <location>
        <begin position="854"/>
        <end position="872"/>
    </location>
</feature>
<feature type="transmembrane region" description="Helical" evidence="10">
    <location>
        <begin position="773"/>
        <end position="792"/>
    </location>
</feature>
<comment type="similarity">
    <text evidence="2">Belongs to the cation transport ATPase (P-type) (TC 3.A.3) family. Type IIIA subfamily.</text>
</comment>
<dbReference type="GO" id="GO:0005524">
    <property type="term" value="F:ATP binding"/>
    <property type="evidence" value="ECO:0007669"/>
    <property type="project" value="UniProtKB-KW"/>
</dbReference>
<evidence type="ECO:0000259" key="11">
    <source>
        <dbReference type="Pfam" id="PF00122"/>
    </source>
</evidence>
<evidence type="ECO:0000256" key="3">
    <source>
        <dbReference type="ARBA" id="ARBA00012476"/>
    </source>
</evidence>
<dbReference type="SUPFAM" id="SSF81665">
    <property type="entry name" value="Calcium ATPase, transmembrane domain M"/>
    <property type="match status" value="1"/>
</dbReference>
<evidence type="ECO:0000313" key="12">
    <source>
        <dbReference type="EMBL" id="KAK5080966.1"/>
    </source>
</evidence>
<dbReference type="FunFam" id="3.40.1110.10:FF:000005">
    <property type="entry name" value="Plasma membrane ATPase"/>
    <property type="match status" value="1"/>
</dbReference>
<dbReference type="GO" id="GO:0016020">
    <property type="term" value="C:membrane"/>
    <property type="evidence" value="ECO:0007669"/>
    <property type="project" value="UniProtKB-SubCell"/>
</dbReference>
<dbReference type="InterPro" id="IPR036412">
    <property type="entry name" value="HAD-like_sf"/>
</dbReference>
<dbReference type="InterPro" id="IPR001757">
    <property type="entry name" value="P_typ_ATPase"/>
</dbReference>
<protein>
    <recommendedName>
        <fullName evidence="3">P-type H(+)-exporting transporter</fullName>
        <ecNumber evidence="3">7.1.2.1</ecNumber>
    </recommendedName>
</protein>
<comment type="caution">
    <text evidence="12">The sequence shown here is derived from an EMBL/GenBank/DDBJ whole genome shotgun (WGS) entry which is preliminary data.</text>
</comment>
<dbReference type="EC" id="7.1.2.1" evidence="3"/>
<sequence>MSVKLLPDYVLDMGVRDWVEATLLCYYLLTYLGSAVNGLEEGEASPALCLFIALTTIGPLTYAFLSRHAVLDKEIPILIKNYMFRILSTKDDADAIRQDFEAMDSAQRVDEDNRQQQQRHRPLGLPAYMTSTDISTGLSSTEVVERQRYFGQNRLYIESSWKFLIQRVCGDPDLVVVLPIVEQTRSAFRPHPLITWNQKNKAIVLRNGTMHEIAMLQLVPGDIVHLEVGSYLPADGRIIALEYTLEMDNAYIFGESSVQQVIVGLRCNATSRVITGNAFMLVEGTGLNTLVGRTNSRSPGSTRSKPSRKFGTQDHVLVEKLTLNGIAFLHIIACFWLFRHLRIESTFRSLRLGVGLAIALSRSGPRSLSTHRAVGMGRLATSNGCIVARLASIDALAGVNVLCIDKTGSLSENWLVVHEPYCVSGSPEEVMTTACLSSSPRSGADPVDAAFSRGLKRFPRAQAEVERHNVLDFEPFSHETKRMQCLVESSTGARMLCAKGAPKAILELCEVDDKVAQDFKEAVASFAYAGNRILGVARKYESEPWQLMGVVPLSDPARRDTRLSLEMARRLRVSVKMLTGDSMAVAKAFAHSVGSEDNVVVPMEYPEPLDTAAEREIELADVYAECFPADRKAVLTVLQSRGHRVAITGDDVSHVLALDQAECGIAVEGSVEAAQGAADLIMLKPGVSRIVNTLRICRQIFQQGHNSIVEQTVRSTHTILVMTFYASRYGEILPLFPILGLTTVLDLLKNLSSEFGIDIPYSITPVKWSFRKLLGEIVSLTATLSAGSWFIFNLVQENVASITWSDHSSFAALTLHDVKIMSISYIVVSECWLSYIINSGGRPWYCLKDLKQTIMLMVVLGLLTTASIQGLLGQEYQLHLATAHHVWLMSLSAMLTSMCLLAVTSSTGQIDSQAA</sequence>
<feature type="domain" description="P-type ATPase A" evidence="11">
    <location>
        <begin position="198"/>
        <end position="294"/>
    </location>
</feature>
<dbReference type="EMBL" id="JAVRRJ010000011">
    <property type="protein sequence ID" value="KAK5080966.1"/>
    <property type="molecule type" value="Genomic_DNA"/>
</dbReference>
<evidence type="ECO:0000256" key="9">
    <source>
        <dbReference type="ARBA" id="ARBA00023136"/>
    </source>
</evidence>
<dbReference type="InterPro" id="IPR008250">
    <property type="entry name" value="ATPase_P-typ_transduc_dom_A_sf"/>
</dbReference>
<dbReference type="PRINTS" id="PR00119">
    <property type="entry name" value="CATATPASE"/>
</dbReference>
<evidence type="ECO:0000256" key="6">
    <source>
        <dbReference type="ARBA" id="ARBA00022840"/>
    </source>
</evidence>
<dbReference type="PRINTS" id="PR00120">
    <property type="entry name" value="HATPASE"/>
</dbReference>
<keyword evidence="9 10" id="KW-0472">Membrane</keyword>
<dbReference type="GO" id="GO:0008553">
    <property type="term" value="F:P-type proton-exporting transporter activity"/>
    <property type="evidence" value="ECO:0007669"/>
    <property type="project" value="UniProtKB-EC"/>
</dbReference>
<dbReference type="InterPro" id="IPR059000">
    <property type="entry name" value="ATPase_P-type_domA"/>
</dbReference>
<organism evidence="12 13">
    <name type="scientific">Lithohypha guttulata</name>
    <dbReference type="NCBI Taxonomy" id="1690604"/>
    <lineage>
        <taxon>Eukaryota</taxon>
        <taxon>Fungi</taxon>
        <taxon>Dikarya</taxon>
        <taxon>Ascomycota</taxon>
        <taxon>Pezizomycotina</taxon>
        <taxon>Eurotiomycetes</taxon>
        <taxon>Chaetothyriomycetidae</taxon>
        <taxon>Chaetothyriales</taxon>
        <taxon>Trichomeriaceae</taxon>
        <taxon>Lithohypha</taxon>
    </lineage>
</organism>
<keyword evidence="13" id="KW-1185">Reference proteome</keyword>
<dbReference type="GO" id="GO:0016887">
    <property type="term" value="F:ATP hydrolysis activity"/>
    <property type="evidence" value="ECO:0007669"/>
    <property type="project" value="InterPro"/>
</dbReference>
<dbReference type="Gene3D" id="3.40.1110.10">
    <property type="entry name" value="Calcium-transporting ATPase, cytoplasmic domain N"/>
    <property type="match status" value="1"/>
</dbReference>
<evidence type="ECO:0000256" key="8">
    <source>
        <dbReference type="ARBA" id="ARBA00022989"/>
    </source>
</evidence>
<dbReference type="SUPFAM" id="SSF81660">
    <property type="entry name" value="Metal cation-transporting ATPase, ATP-binding domain N"/>
    <property type="match status" value="1"/>
</dbReference>
<dbReference type="Gene3D" id="3.40.50.1000">
    <property type="entry name" value="HAD superfamily/HAD-like"/>
    <property type="match status" value="1"/>
</dbReference>
<keyword evidence="6" id="KW-0067">ATP-binding</keyword>
<dbReference type="AlphaFoldDB" id="A0AAN7STE2"/>
<dbReference type="InterPro" id="IPR023299">
    <property type="entry name" value="ATPase_P-typ_cyto_dom_N"/>
</dbReference>
<evidence type="ECO:0000313" key="13">
    <source>
        <dbReference type="Proteomes" id="UP001309876"/>
    </source>
</evidence>
<dbReference type="SUPFAM" id="SSF56784">
    <property type="entry name" value="HAD-like"/>
    <property type="match status" value="1"/>
</dbReference>
<name>A0AAN7STE2_9EURO</name>
<reference evidence="12 13" key="1">
    <citation type="submission" date="2023-08" db="EMBL/GenBank/DDBJ databases">
        <title>Black Yeasts Isolated from many extreme environments.</title>
        <authorList>
            <person name="Coleine C."/>
            <person name="Stajich J.E."/>
            <person name="Selbmann L."/>
        </authorList>
    </citation>
    <scope>NUCLEOTIDE SEQUENCE [LARGE SCALE GENOMIC DNA]</scope>
    <source>
        <strain evidence="12 13">CCFEE 5910</strain>
    </source>
</reference>
<accession>A0AAN7STE2</accession>
<evidence type="ECO:0000256" key="5">
    <source>
        <dbReference type="ARBA" id="ARBA00022741"/>
    </source>
</evidence>
<evidence type="ECO:0000256" key="7">
    <source>
        <dbReference type="ARBA" id="ARBA00022967"/>
    </source>
</evidence>
<dbReference type="SUPFAM" id="SSF81653">
    <property type="entry name" value="Calcium ATPase, transduction domain A"/>
    <property type="match status" value="1"/>
</dbReference>
<evidence type="ECO:0000256" key="4">
    <source>
        <dbReference type="ARBA" id="ARBA00022692"/>
    </source>
</evidence>
<evidence type="ECO:0000256" key="1">
    <source>
        <dbReference type="ARBA" id="ARBA00004141"/>
    </source>
</evidence>
<dbReference type="PANTHER" id="PTHR42861">
    <property type="entry name" value="CALCIUM-TRANSPORTING ATPASE"/>
    <property type="match status" value="1"/>
</dbReference>
<dbReference type="InterPro" id="IPR023214">
    <property type="entry name" value="HAD_sf"/>
</dbReference>
<dbReference type="Proteomes" id="UP001309876">
    <property type="component" value="Unassembled WGS sequence"/>
</dbReference>
<evidence type="ECO:0000256" key="2">
    <source>
        <dbReference type="ARBA" id="ARBA00008804"/>
    </source>
</evidence>
<evidence type="ECO:0000256" key="10">
    <source>
        <dbReference type="SAM" id="Phobius"/>
    </source>
</evidence>
<comment type="subcellular location">
    <subcellularLocation>
        <location evidence="1">Membrane</location>
        <topology evidence="1">Multi-pass membrane protein</topology>
    </subcellularLocation>
</comment>
<gene>
    <name evidence="12" type="primary">PMA1_2</name>
    <name evidence="12" type="ORF">LTR05_008283</name>
</gene>
<dbReference type="Pfam" id="PF13246">
    <property type="entry name" value="Cation_ATPase"/>
    <property type="match status" value="1"/>
</dbReference>
<dbReference type="InterPro" id="IPR023298">
    <property type="entry name" value="ATPase_P-typ_TM_dom_sf"/>
</dbReference>
<feature type="transmembrane region" description="Helical" evidence="10">
    <location>
        <begin position="884"/>
        <end position="903"/>
    </location>
</feature>
<proteinExistence type="inferred from homology"/>
<dbReference type="Pfam" id="PF00122">
    <property type="entry name" value="E1-E2_ATPase"/>
    <property type="match status" value="1"/>
</dbReference>
<keyword evidence="7" id="KW-1278">Translocase</keyword>
<dbReference type="Gene3D" id="2.70.150.10">
    <property type="entry name" value="Calcium-transporting ATPase, cytoplasmic transduction domain A"/>
    <property type="match status" value="1"/>
</dbReference>
<dbReference type="Gene3D" id="1.20.1110.10">
    <property type="entry name" value="Calcium-transporting ATPase, transmembrane domain"/>
    <property type="match status" value="1"/>
</dbReference>